<feature type="domain" description="C2H2-type" evidence="6">
    <location>
        <begin position="9"/>
        <end position="31"/>
    </location>
</feature>
<dbReference type="Gene3D" id="3.30.160.60">
    <property type="entry name" value="Classic Zinc Finger"/>
    <property type="match status" value="1"/>
</dbReference>
<feature type="non-terminal residue" evidence="7">
    <location>
        <position position="68"/>
    </location>
</feature>
<feature type="non-terminal residue" evidence="7">
    <location>
        <position position="1"/>
    </location>
</feature>
<evidence type="ECO:0000256" key="3">
    <source>
        <dbReference type="ARBA" id="ARBA00022833"/>
    </source>
</evidence>
<dbReference type="EMBL" id="VZTO01155507">
    <property type="protein sequence ID" value="NXT30497.1"/>
    <property type="molecule type" value="Genomic_DNA"/>
</dbReference>
<evidence type="ECO:0000256" key="4">
    <source>
        <dbReference type="PROSITE-ProRule" id="PRU00042"/>
    </source>
</evidence>
<feature type="compositionally biased region" description="Basic residues" evidence="5">
    <location>
        <begin position="21"/>
        <end position="32"/>
    </location>
</feature>
<evidence type="ECO:0000259" key="6">
    <source>
        <dbReference type="PROSITE" id="PS50157"/>
    </source>
</evidence>
<evidence type="ECO:0000256" key="2">
    <source>
        <dbReference type="ARBA" id="ARBA00022771"/>
    </source>
</evidence>
<dbReference type="Proteomes" id="UP000536260">
    <property type="component" value="Unassembled WGS sequence"/>
</dbReference>
<feature type="region of interest" description="Disordered" evidence="5">
    <location>
        <begin position="21"/>
        <end position="68"/>
    </location>
</feature>
<gene>
    <name evidence="7" type="primary">Znf646_2</name>
    <name evidence="7" type="ORF">SYRPAR_R14086</name>
</gene>
<keyword evidence="3" id="KW-0862">Zinc</keyword>
<evidence type="ECO:0000313" key="8">
    <source>
        <dbReference type="Proteomes" id="UP000536260"/>
    </source>
</evidence>
<feature type="compositionally biased region" description="Basic and acidic residues" evidence="5">
    <location>
        <begin position="58"/>
        <end position="68"/>
    </location>
</feature>
<sequence>PQASPRRLYGCAECGRRYRHRGSLSNHRRSHRPGAVTRPRCPQTVPDLPAWRRHARPQRHDGSRPAAD</sequence>
<comment type="caution">
    <text evidence="7">The sequence shown here is derived from an EMBL/GenBank/DDBJ whole genome shotgun (WGS) entry which is preliminary data.</text>
</comment>
<evidence type="ECO:0000256" key="1">
    <source>
        <dbReference type="ARBA" id="ARBA00022723"/>
    </source>
</evidence>
<dbReference type="Pfam" id="PF00096">
    <property type="entry name" value="zf-C2H2"/>
    <property type="match status" value="1"/>
</dbReference>
<dbReference type="GO" id="GO:0008270">
    <property type="term" value="F:zinc ion binding"/>
    <property type="evidence" value="ECO:0007669"/>
    <property type="project" value="UniProtKB-KW"/>
</dbReference>
<dbReference type="SUPFAM" id="SSF57667">
    <property type="entry name" value="beta-beta-alpha zinc fingers"/>
    <property type="match status" value="1"/>
</dbReference>
<name>A0A7L3BF91_9AVES</name>
<protein>
    <submittedName>
        <fullName evidence="7">ZN646 protein</fullName>
    </submittedName>
</protein>
<keyword evidence="8" id="KW-1185">Reference proteome</keyword>
<dbReference type="InterPro" id="IPR036236">
    <property type="entry name" value="Znf_C2H2_sf"/>
</dbReference>
<dbReference type="FunFam" id="3.30.160.60:FF:000446">
    <property type="entry name" value="Zinc finger protein"/>
    <property type="match status" value="1"/>
</dbReference>
<dbReference type="PROSITE" id="PS50157">
    <property type="entry name" value="ZINC_FINGER_C2H2_2"/>
    <property type="match status" value="1"/>
</dbReference>
<keyword evidence="1" id="KW-0479">Metal-binding</keyword>
<evidence type="ECO:0000256" key="5">
    <source>
        <dbReference type="SAM" id="MobiDB-lite"/>
    </source>
</evidence>
<evidence type="ECO:0000313" key="7">
    <source>
        <dbReference type="EMBL" id="NXT30497.1"/>
    </source>
</evidence>
<dbReference type="PROSITE" id="PS00028">
    <property type="entry name" value="ZINC_FINGER_C2H2_1"/>
    <property type="match status" value="1"/>
</dbReference>
<organism evidence="7 8">
    <name type="scientific">Syrrhaptes paradoxus</name>
    <name type="common">Pallas's sandgrouse</name>
    <dbReference type="NCBI Taxonomy" id="302527"/>
    <lineage>
        <taxon>Eukaryota</taxon>
        <taxon>Metazoa</taxon>
        <taxon>Chordata</taxon>
        <taxon>Craniata</taxon>
        <taxon>Vertebrata</taxon>
        <taxon>Euteleostomi</taxon>
        <taxon>Archelosauria</taxon>
        <taxon>Archosauria</taxon>
        <taxon>Dinosauria</taxon>
        <taxon>Saurischia</taxon>
        <taxon>Theropoda</taxon>
        <taxon>Coelurosauria</taxon>
        <taxon>Aves</taxon>
        <taxon>Neognathae</taxon>
        <taxon>Neoaves</taxon>
        <taxon>Columbimorphae</taxon>
        <taxon>Pterocliformes</taxon>
        <taxon>Pteroclidae</taxon>
        <taxon>Syrrhaptes</taxon>
    </lineage>
</organism>
<dbReference type="AlphaFoldDB" id="A0A7L3BF91"/>
<proteinExistence type="predicted"/>
<reference evidence="7 8" key="1">
    <citation type="submission" date="2019-09" db="EMBL/GenBank/DDBJ databases">
        <title>Bird 10,000 Genomes (B10K) Project - Family phase.</title>
        <authorList>
            <person name="Zhang G."/>
        </authorList>
    </citation>
    <scope>NUCLEOTIDE SEQUENCE [LARGE SCALE GENOMIC DNA]</scope>
    <source>
        <strain evidence="7">B10K-DU-003-42</strain>
        <tissue evidence="7">Mixed tissue sample</tissue>
    </source>
</reference>
<dbReference type="InterPro" id="IPR013087">
    <property type="entry name" value="Znf_C2H2_type"/>
</dbReference>
<accession>A0A7L3BF91</accession>
<keyword evidence="2 4" id="KW-0863">Zinc-finger</keyword>